<dbReference type="SUPFAM" id="SSF53218">
    <property type="entry name" value="Molybdenum cofactor biosynthesis proteins"/>
    <property type="match status" value="1"/>
</dbReference>
<sequence length="544" mass="57105">MIFGEFDVGGAEGLILAHSVKMPDGTLPKGHVVDAVDVERLKNSGIEKIIAARLEDGDLGEDEAAARLSEAIAPDHLRFSEAATGRVNIYAVADGLFVADREAVDRLNRIDPAITLACLADHTRVSAGDMVATFKIIPLAVPGAKLIAACAELRANGPFQVKPFADHAVSLIATELPSLKVSVMDKTARILERRLAACGNRLLRERRVPHETKALAASIQDIMRIPEKVPKLVIVFGASAVIDAADVIPQAIREAGGRILSVGMPVDPGNLMVLGSIGETYVVGAPGCARSPKENGFDWVLDRILAGEEPSAHEVTGMGVGGLLMEIQSRPQPRDVPARKRADASVAIVLLAAGRARRMGEGGQHKLLAEFDGMPLMRRSASIAVASRALSVVAVTGHRRAEIEAALEGLNVQPVFNSDYASGMASSLAAGFAHAHANGAEGVLVMLADMPGVSTADLDHLISAFEQAEGRAIVRAVCGGKRGNPVILPRSLYHAVLSLEGDVGARHIVETARLPVVDVDIGESAHLDVDTPEAIAAAGGILKE</sequence>
<evidence type="ECO:0000259" key="2">
    <source>
        <dbReference type="Pfam" id="PF12804"/>
    </source>
</evidence>
<dbReference type="PANTHER" id="PTHR43777:SF1">
    <property type="entry name" value="MOLYBDENUM COFACTOR CYTIDYLYLTRANSFERASE"/>
    <property type="match status" value="1"/>
</dbReference>
<proteinExistence type="predicted"/>
<dbReference type="EMBL" id="CP006877">
    <property type="protein sequence ID" value="AJD41397.1"/>
    <property type="molecule type" value="Genomic_DNA"/>
</dbReference>
<dbReference type="InterPro" id="IPR012184">
    <property type="entry name" value="Bifunc_Mopterin-bd"/>
</dbReference>
<dbReference type="PANTHER" id="PTHR43777">
    <property type="entry name" value="MOLYBDENUM COFACTOR CYTIDYLYLTRANSFERASE"/>
    <property type="match status" value="1"/>
</dbReference>
<evidence type="ECO:0000313" key="4">
    <source>
        <dbReference type="Proteomes" id="UP000031368"/>
    </source>
</evidence>
<dbReference type="CDD" id="cd04182">
    <property type="entry name" value="GT_2_like_f"/>
    <property type="match status" value="1"/>
</dbReference>
<protein>
    <submittedName>
        <fullName evidence="3">Molybdopterin-binding/nucleotidyl transferase protein</fullName>
    </submittedName>
</protein>
<dbReference type="Proteomes" id="UP000031368">
    <property type="component" value="Chromosome"/>
</dbReference>
<name>A0A0B4X4E5_9HYPH</name>
<evidence type="ECO:0000313" key="3">
    <source>
        <dbReference type="EMBL" id="AJD41397.1"/>
    </source>
</evidence>
<reference evidence="3 4" key="1">
    <citation type="submission" date="2013-11" db="EMBL/GenBank/DDBJ databases">
        <title>Complete genome sequence of Rhizobium gallicum bv. gallicum R602.</title>
        <authorList>
            <person name="Bustos P."/>
            <person name="Santamaria R.I."/>
            <person name="Lozano L."/>
            <person name="Acosta J.L."/>
            <person name="Ormeno-Orrillo E."/>
            <person name="Rogel M.A."/>
            <person name="Romero D."/>
            <person name="Cevallos M.A."/>
            <person name="Martinez-Romero E."/>
            <person name="Gonzalez V."/>
        </authorList>
    </citation>
    <scope>NUCLEOTIDE SEQUENCE [LARGE SCALE GENOMIC DNA]</scope>
    <source>
        <strain evidence="3 4">R602</strain>
    </source>
</reference>
<dbReference type="InterPro" id="IPR036425">
    <property type="entry name" value="MoaB/Mog-like_dom_sf"/>
</dbReference>
<dbReference type="Gene3D" id="3.40.980.10">
    <property type="entry name" value="MoaB/Mog-like domain"/>
    <property type="match status" value="1"/>
</dbReference>
<dbReference type="RefSeq" id="WP_039845003.1">
    <property type="nucleotide sequence ID" value="NZ_CP006877.1"/>
</dbReference>
<keyword evidence="4" id="KW-1185">Reference proteome</keyword>
<dbReference type="SUPFAM" id="SSF53448">
    <property type="entry name" value="Nucleotide-diphospho-sugar transferases"/>
    <property type="match status" value="1"/>
</dbReference>
<dbReference type="AlphaFoldDB" id="A0A0B4X4E5"/>
<evidence type="ECO:0000256" key="1">
    <source>
        <dbReference type="ARBA" id="ARBA00022842"/>
    </source>
</evidence>
<dbReference type="InterPro" id="IPR029044">
    <property type="entry name" value="Nucleotide-diphossugar_trans"/>
</dbReference>
<dbReference type="HOGENOM" id="CLU_505971_0_0_5"/>
<dbReference type="KEGG" id="rga:RGR602_CH02069"/>
<accession>A0A0B4X4E5</accession>
<keyword evidence="1" id="KW-0460">Magnesium</keyword>
<feature type="domain" description="MobA-like NTP transferase" evidence="2">
    <location>
        <begin position="349"/>
        <end position="511"/>
    </location>
</feature>
<dbReference type="PIRSF" id="PIRSF036626">
    <property type="entry name" value="MPTBd_MobAlike"/>
    <property type="match status" value="1"/>
</dbReference>
<organism evidence="3 4">
    <name type="scientific">Rhizobium gallicum bv. gallicum R602sp</name>
    <dbReference type="NCBI Taxonomy" id="1041138"/>
    <lineage>
        <taxon>Bacteria</taxon>
        <taxon>Pseudomonadati</taxon>
        <taxon>Pseudomonadota</taxon>
        <taxon>Alphaproteobacteria</taxon>
        <taxon>Hyphomicrobiales</taxon>
        <taxon>Rhizobiaceae</taxon>
        <taxon>Rhizobium/Agrobacterium group</taxon>
        <taxon>Rhizobium</taxon>
    </lineage>
</organism>
<dbReference type="Gene3D" id="3.90.550.10">
    <property type="entry name" value="Spore Coat Polysaccharide Biosynthesis Protein SpsA, Chain A"/>
    <property type="match status" value="1"/>
</dbReference>
<gene>
    <name evidence="3" type="ORF">RGR602_CH02069</name>
</gene>
<dbReference type="GO" id="GO:0016779">
    <property type="term" value="F:nucleotidyltransferase activity"/>
    <property type="evidence" value="ECO:0007669"/>
    <property type="project" value="UniProtKB-ARBA"/>
</dbReference>
<dbReference type="InterPro" id="IPR025877">
    <property type="entry name" value="MobA-like_NTP_Trfase"/>
</dbReference>
<dbReference type="CDD" id="cd03522">
    <property type="entry name" value="MoeA_like"/>
    <property type="match status" value="1"/>
</dbReference>
<keyword evidence="3" id="KW-0808">Transferase</keyword>
<dbReference type="Pfam" id="PF12804">
    <property type="entry name" value="NTP_transf_3"/>
    <property type="match status" value="1"/>
</dbReference>